<name>A0A2U9PWS0_MYCSE</name>
<proteinExistence type="predicted"/>
<reference evidence="2" key="2">
    <citation type="submission" date="2018-03" db="EMBL/GenBank/DDBJ databases">
        <authorList>
            <person name="Derbyshire K."/>
            <person name="Gray T.A."/>
            <person name="Champion M."/>
        </authorList>
    </citation>
    <scope>NUCLEOTIDE SEQUENCE [LARGE SCALE GENOMIC DNA]</scope>
    <source>
        <strain evidence="2">MKD8</strain>
    </source>
</reference>
<dbReference type="EMBL" id="CP027541">
    <property type="protein sequence ID" value="AWT56213.1"/>
    <property type="molecule type" value="Genomic_DNA"/>
</dbReference>
<gene>
    <name evidence="1" type="ORF">D806_052630</name>
</gene>
<organism evidence="1 2">
    <name type="scientific">Mycolicibacterium smegmatis (strain MKD8)</name>
    <name type="common">Mycobacterium smegmatis</name>
    <dbReference type="NCBI Taxonomy" id="1214915"/>
    <lineage>
        <taxon>Bacteria</taxon>
        <taxon>Bacillati</taxon>
        <taxon>Actinomycetota</taxon>
        <taxon>Actinomycetes</taxon>
        <taxon>Mycobacteriales</taxon>
        <taxon>Mycobacteriaceae</taxon>
        <taxon>Mycolicibacterium</taxon>
    </lineage>
</organism>
<accession>A0A2U9PWS0</accession>
<sequence length="174" mass="19939">MFGETEDGEQVQFWPIRPTAARSLRPGDEILVPDPDNPSVRVAMHGRILDIRDDPPPVGMIVINGELVRGGSGLFEKPAHPWEPIDRLVQPDEPLPGSESRLVRGDEMWKWLQVEFNDPHGSAEKYLLRTFRRVQDDELNREVIEVRGQSTWNPKKVITMTFLPEAVIRFDGHR</sequence>
<dbReference type="Proteomes" id="UP000011200">
    <property type="component" value="Chromosome"/>
</dbReference>
<evidence type="ECO:0000313" key="1">
    <source>
        <dbReference type="EMBL" id="AWT56213.1"/>
    </source>
</evidence>
<protein>
    <submittedName>
        <fullName evidence="1">Uncharacterized protein</fullName>
    </submittedName>
</protein>
<reference evidence="1 2" key="1">
    <citation type="journal article" date="2013" name="Genome Announc.">
        <title>Draft genome sequence of MKD8, a conjugal recipient Mycobacterium smegmatis strain.</title>
        <authorList>
            <person name="Gray T.A."/>
            <person name="Palumbo M.J."/>
            <person name="Derbyshire K.M."/>
        </authorList>
    </citation>
    <scope>NUCLEOTIDE SEQUENCE [LARGE SCALE GENOMIC DNA]</scope>
    <source>
        <strain evidence="1 2">MKD8</strain>
    </source>
</reference>
<evidence type="ECO:0000313" key="2">
    <source>
        <dbReference type="Proteomes" id="UP000011200"/>
    </source>
</evidence>
<dbReference type="RefSeq" id="WP_003896775.1">
    <property type="nucleotide sequence ID" value="NZ_CP027541.1"/>
</dbReference>
<dbReference type="AlphaFoldDB" id="A0A2U9PWS0"/>